<dbReference type="AlphaFoldDB" id="A0A844XPS0"/>
<evidence type="ECO:0000256" key="1">
    <source>
        <dbReference type="SAM" id="Phobius"/>
    </source>
</evidence>
<dbReference type="RefSeq" id="WP_160726631.1">
    <property type="nucleotide sequence ID" value="NZ_WTYC01000001.1"/>
</dbReference>
<dbReference type="EMBL" id="WTYC01000001">
    <property type="protein sequence ID" value="MXO47028.1"/>
    <property type="molecule type" value="Genomic_DNA"/>
</dbReference>
<accession>A0A844XPS0</accession>
<feature type="transmembrane region" description="Helical" evidence="1">
    <location>
        <begin position="42"/>
        <end position="64"/>
    </location>
</feature>
<protein>
    <recommendedName>
        <fullName evidence="4">TPM domain-containing protein</fullName>
    </recommendedName>
</protein>
<proteinExistence type="predicted"/>
<comment type="caution">
    <text evidence="2">The sequence shown here is derived from an EMBL/GenBank/DDBJ whole genome shotgun (WGS) entry which is preliminary data.</text>
</comment>
<feature type="transmembrane region" description="Helical" evidence="1">
    <location>
        <begin position="84"/>
        <end position="105"/>
    </location>
</feature>
<dbReference type="OrthoDB" id="5825388at2"/>
<dbReference type="Gene3D" id="3.10.310.50">
    <property type="match status" value="1"/>
</dbReference>
<sequence length="224" mass="24929">MGYLDEAQHKIVSDAVAAAEGTTSGEIVTVLADRSDGYTDIALWWAIGASFTAMSIFAAFPEFFLGWFDWLAGGWTVEWTQGQVLTLVLALGLVKFFGVLAIQLWQPLKFALIPGPIKQQRVREAAVRNFKIGAERRTHGRTGVMLYLSMREHRAEIVADEPIAERVHAEIWGEAMADMLAEVSRDRIADGLAAGVRDVGLVLTEHFPRDKYDENELPDRLIEV</sequence>
<name>A0A844XPS0_9SPHN</name>
<keyword evidence="1" id="KW-1133">Transmembrane helix</keyword>
<evidence type="ECO:0000313" key="3">
    <source>
        <dbReference type="Proteomes" id="UP000448199"/>
    </source>
</evidence>
<keyword evidence="3" id="KW-1185">Reference proteome</keyword>
<keyword evidence="1" id="KW-0812">Transmembrane</keyword>
<reference evidence="2 3" key="1">
    <citation type="submission" date="2019-12" db="EMBL/GenBank/DDBJ databases">
        <title>Genomic-based taxomic classification of the family Erythrobacteraceae.</title>
        <authorList>
            <person name="Xu L."/>
        </authorList>
    </citation>
    <scope>NUCLEOTIDE SEQUENCE [LARGE SCALE GENOMIC DNA]</scope>
    <source>
        <strain evidence="2 3">DSM 17792</strain>
    </source>
</reference>
<evidence type="ECO:0000313" key="2">
    <source>
        <dbReference type="EMBL" id="MXO47028.1"/>
    </source>
</evidence>
<organism evidence="2 3">
    <name type="scientific">Qipengyuania vulgaris</name>
    <dbReference type="NCBI Taxonomy" id="291985"/>
    <lineage>
        <taxon>Bacteria</taxon>
        <taxon>Pseudomonadati</taxon>
        <taxon>Pseudomonadota</taxon>
        <taxon>Alphaproteobacteria</taxon>
        <taxon>Sphingomonadales</taxon>
        <taxon>Erythrobacteraceae</taxon>
        <taxon>Qipengyuania</taxon>
    </lineage>
</organism>
<dbReference type="Proteomes" id="UP000448199">
    <property type="component" value="Unassembled WGS sequence"/>
</dbReference>
<keyword evidence="1" id="KW-0472">Membrane</keyword>
<evidence type="ECO:0008006" key="4">
    <source>
        <dbReference type="Google" id="ProtNLM"/>
    </source>
</evidence>
<gene>
    <name evidence="2" type="ORF">GRI69_01970</name>
</gene>